<sequence>MKKASKRKDGFFEWFYWLLPVVLFIFQAIFTSNSLNQIRYEELAESVRNPFWLEYRFIYDAISSNVGWYAILLFTYKLLGFGLFGARYVRLVLGLISLICLAAILKKYLKRAAFVPLIAIGLSPTILYFNTLSAQFGIDLQYLPICLFLITKTGSNRVSNLLASFGLGLVSMIAWMSYPAFIYFLPVLVIFFICKNIKNKKHLFVGFFGFLLPLVLSFFYIKNSRLLLGDSLGHFGLFRGGGTFSFEANLFLQNLKVTLENLFLRPGGYNFELYRAEFSGIYPILTLLASFLSIFVLWRVKKELRFPILSILSVLIFNVLIAYFSQDPYGGLRRMTGILAAIYGFYTLGWFFVSSLKQGGLRYLGMFLLVLLPLHHLLVFGPNLSHLADPSQFAERQWFALAGSPQQSLASMLQTVQSTGLDLACRDEKGEMAECRYSEIFAAVEGSCLWNRLSCKSINGYDWKTKEFIPLNVDLWNTHYFGH</sequence>
<dbReference type="AlphaFoldDB" id="A0A1F5H764"/>
<accession>A0A1F5H764</accession>
<feature type="transmembrane region" description="Helical" evidence="1">
    <location>
        <begin position="280"/>
        <end position="299"/>
    </location>
</feature>
<feature type="transmembrane region" description="Helical" evidence="1">
    <location>
        <begin position="306"/>
        <end position="325"/>
    </location>
</feature>
<feature type="transmembrane region" description="Helical" evidence="1">
    <location>
        <begin position="203"/>
        <end position="221"/>
    </location>
</feature>
<protein>
    <recommendedName>
        <fullName evidence="4">Glycosyltransferase RgtA/B/C/D-like domain-containing protein</fullName>
    </recommendedName>
</protein>
<dbReference type="Proteomes" id="UP000177039">
    <property type="component" value="Unassembled WGS sequence"/>
</dbReference>
<feature type="transmembrane region" description="Helical" evidence="1">
    <location>
        <begin position="363"/>
        <end position="381"/>
    </location>
</feature>
<feature type="transmembrane region" description="Helical" evidence="1">
    <location>
        <begin position="88"/>
        <end position="105"/>
    </location>
</feature>
<feature type="transmembrane region" description="Helical" evidence="1">
    <location>
        <begin position="165"/>
        <end position="191"/>
    </location>
</feature>
<feature type="transmembrane region" description="Helical" evidence="1">
    <location>
        <begin position="14"/>
        <end position="36"/>
    </location>
</feature>
<evidence type="ECO:0000313" key="3">
    <source>
        <dbReference type="Proteomes" id="UP000177039"/>
    </source>
</evidence>
<feature type="transmembrane region" description="Helical" evidence="1">
    <location>
        <begin position="337"/>
        <end position="356"/>
    </location>
</feature>
<keyword evidence="1" id="KW-1133">Transmembrane helix</keyword>
<evidence type="ECO:0008006" key="4">
    <source>
        <dbReference type="Google" id="ProtNLM"/>
    </source>
</evidence>
<keyword evidence="1" id="KW-0472">Membrane</keyword>
<name>A0A1F5H764_9BACT</name>
<reference evidence="2 3" key="1">
    <citation type="journal article" date="2016" name="Nat. Commun.">
        <title>Thousands of microbial genomes shed light on interconnected biogeochemical processes in an aquifer system.</title>
        <authorList>
            <person name="Anantharaman K."/>
            <person name="Brown C.T."/>
            <person name="Hug L.A."/>
            <person name="Sharon I."/>
            <person name="Castelle C.J."/>
            <person name="Probst A.J."/>
            <person name="Thomas B.C."/>
            <person name="Singh A."/>
            <person name="Wilkins M.J."/>
            <person name="Karaoz U."/>
            <person name="Brodie E.L."/>
            <person name="Williams K.H."/>
            <person name="Hubbard S.S."/>
            <person name="Banfield J.F."/>
        </authorList>
    </citation>
    <scope>NUCLEOTIDE SEQUENCE [LARGE SCALE GENOMIC DNA]</scope>
</reference>
<organism evidence="2 3">
    <name type="scientific">Candidatus Curtissbacteria bacterium RIFCSPLOWO2_01_FULL_42_50</name>
    <dbReference type="NCBI Taxonomy" id="1797730"/>
    <lineage>
        <taxon>Bacteria</taxon>
        <taxon>Candidatus Curtissiibacteriota</taxon>
    </lineage>
</organism>
<proteinExistence type="predicted"/>
<evidence type="ECO:0000313" key="2">
    <source>
        <dbReference type="EMBL" id="OGE00014.1"/>
    </source>
</evidence>
<dbReference type="EMBL" id="MFBT01000006">
    <property type="protein sequence ID" value="OGE00014.1"/>
    <property type="molecule type" value="Genomic_DNA"/>
</dbReference>
<keyword evidence="1" id="KW-0812">Transmembrane</keyword>
<feature type="transmembrane region" description="Helical" evidence="1">
    <location>
        <begin position="112"/>
        <end position="129"/>
    </location>
</feature>
<evidence type="ECO:0000256" key="1">
    <source>
        <dbReference type="SAM" id="Phobius"/>
    </source>
</evidence>
<comment type="caution">
    <text evidence="2">The sequence shown here is derived from an EMBL/GenBank/DDBJ whole genome shotgun (WGS) entry which is preliminary data.</text>
</comment>
<gene>
    <name evidence="2" type="ORF">A3B54_05150</name>
</gene>